<proteinExistence type="predicted"/>
<dbReference type="Proteomes" id="UP000373449">
    <property type="component" value="Unassembled WGS sequence"/>
</dbReference>
<protein>
    <recommendedName>
        <fullName evidence="3">DUF2913 domain-containing protein</fullName>
    </recommendedName>
</protein>
<dbReference type="EMBL" id="CAADJA010000002">
    <property type="protein sequence ID" value="VFS49179.1"/>
    <property type="molecule type" value="Genomic_DNA"/>
</dbReference>
<gene>
    <name evidence="1" type="ORF">NCTC12282_03640</name>
</gene>
<dbReference type="AlphaFoldDB" id="A0A484ZUQ9"/>
<sequence>MPVLGDALLRWKDVLTLMALHAFAQDGIVTSPIAEHLFLIRWLATAQKQARFARHLAIDIPLLLDKYPK</sequence>
<name>A0A484ZUQ9_9GAMM</name>
<accession>A0A484ZUQ9</accession>
<evidence type="ECO:0000313" key="1">
    <source>
        <dbReference type="EMBL" id="VFS49179.1"/>
    </source>
</evidence>
<evidence type="ECO:0008006" key="3">
    <source>
        <dbReference type="Google" id="ProtNLM"/>
    </source>
</evidence>
<organism evidence="1 2">
    <name type="scientific">Budvicia aquatica</name>
    <dbReference type="NCBI Taxonomy" id="82979"/>
    <lineage>
        <taxon>Bacteria</taxon>
        <taxon>Pseudomonadati</taxon>
        <taxon>Pseudomonadota</taxon>
        <taxon>Gammaproteobacteria</taxon>
        <taxon>Enterobacterales</taxon>
        <taxon>Budviciaceae</taxon>
        <taxon>Budvicia</taxon>
    </lineage>
</organism>
<reference evidence="1 2" key="1">
    <citation type="submission" date="2019-03" db="EMBL/GenBank/DDBJ databases">
        <authorList>
            <consortium name="Pathogen Informatics"/>
        </authorList>
    </citation>
    <scope>NUCLEOTIDE SEQUENCE [LARGE SCALE GENOMIC DNA]</scope>
    <source>
        <strain evidence="1 2">NCTC12282</strain>
    </source>
</reference>
<dbReference type="RefSeq" id="WP_029096641.1">
    <property type="nucleotide sequence ID" value="NZ_PDDX01000001.1"/>
</dbReference>
<evidence type="ECO:0000313" key="2">
    <source>
        <dbReference type="Proteomes" id="UP000373449"/>
    </source>
</evidence>